<proteinExistence type="predicted"/>
<organism evidence="1 2">
    <name type="scientific">Racocetra persica</name>
    <dbReference type="NCBI Taxonomy" id="160502"/>
    <lineage>
        <taxon>Eukaryota</taxon>
        <taxon>Fungi</taxon>
        <taxon>Fungi incertae sedis</taxon>
        <taxon>Mucoromycota</taxon>
        <taxon>Glomeromycotina</taxon>
        <taxon>Glomeromycetes</taxon>
        <taxon>Diversisporales</taxon>
        <taxon>Gigasporaceae</taxon>
        <taxon>Racocetra</taxon>
    </lineage>
</organism>
<feature type="non-terminal residue" evidence="1">
    <location>
        <position position="39"/>
    </location>
</feature>
<dbReference type="Proteomes" id="UP000789920">
    <property type="component" value="Unassembled WGS sequence"/>
</dbReference>
<dbReference type="EMBL" id="CAJVQC010123442">
    <property type="protein sequence ID" value="CAG8839391.1"/>
    <property type="molecule type" value="Genomic_DNA"/>
</dbReference>
<accession>A0ACA9SK62</accession>
<keyword evidence="2" id="KW-1185">Reference proteome</keyword>
<name>A0ACA9SK62_9GLOM</name>
<comment type="caution">
    <text evidence="1">The sequence shown here is derived from an EMBL/GenBank/DDBJ whole genome shotgun (WGS) entry which is preliminary data.</text>
</comment>
<evidence type="ECO:0000313" key="1">
    <source>
        <dbReference type="EMBL" id="CAG8839391.1"/>
    </source>
</evidence>
<evidence type="ECO:0000313" key="2">
    <source>
        <dbReference type="Proteomes" id="UP000789920"/>
    </source>
</evidence>
<sequence>DMYLNGNAKFHVEPDRELAIRKLKLATYLGNPNAKALLK</sequence>
<gene>
    <name evidence="1" type="ORF">RPERSI_LOCUS31027</name>
</gene>
<protein>
    <submittedName>
        <fullName evidence="1">4355_t:CDS:1</fullName>
    </submittedName>
</protein>
<feature type="non-terminal residue" evidence="1">
    <location>
        <position position="1"/>
    </location>
</feature>
<reference evidence="1" key="1">
    <citation type="submission" date="2021-06" db="EMBL/GenBank/DDBJ databases">
        <authorList>
            <person name="Kallberg Y."/>
            <person name="Tangrot J."/>
            <person name="Rosling A."/>
        </authorList>
    </citation>
    <scope>NUCLEOTIDE SEQUENCE</scope>
    <source>
        <strain evidence="1">MA461A</strain>
    </source>
</reference>